<dbReference type="Proteomes" id="UP000315783">
    <property type="component" value="Unassembled WGS sequence"/>
</dbReference>
<comment type="caution">
    <text evidence="2">The sequence shown here is derived from an EMBL/GenBank/DDBJ whole genome shotgun (WGS) entry which is preliminary data.</text>
</comment>
<protein>
    <submittedName>
        <fullName evidence="2">Heterokaryon incompatibility protein</fullName>
    </submittedName>
</protein>
<keyword evidence="3" id="KW-1185">Reference proteome</keyword>
<name>A0A545VBN1_9HYPO</name>
<dbReference type="PANTHER" id="PTHR24148">
    <property type="entry name" value="ANKYRIN REPEAT DOMAIN-CONTAINING PROTEIN 39 HOMOLOG-RELATED"/>
    <property type="match status" value="1"/>
</dbReference>
<dbReference type="Pfam" id="PF06985">
    <property type="entry name" value="HET"/>
    <property type="match status" value="1"/>
</dbReference>
<sequence>MVMTKLATPLYSPLDRTKSEIRLLTIENDAGQPISCRLETVSFSQAPPYTALSYVWGDETVKRQILLDGKEVPVTTNLAAALRYVKGHWSNFYPGRDATTFRIWIDALCINQDDFDEKGQQVQLMRSIYSNAELVLAWLGIGTDQIMLALDSLKKISATFGDFFDPVDHILDESVAISSIIDRLWRLPELSRTDGSIDQASPNKTFAAFRALSDLSYWSRAWALQETVQAKTLLLCCAETAVDFVAAEHSVQIIDKIQSDSKHPPPSFIEPDAWNSLLFETPTLRPLDNIRTQKRLKFLNESTPEGKVSRTLFLFYKSPLFEASNAKDYVYAFLGLSQLDVVPEYADSTPEYMAYVAYARAWIRLLSDAPSLAVCRKCGAGHLTFLEASGVGYFTYPSSFPTWVPNYPDMDRTGHRFWLPSRQADEGLPEDVMRDVQIDGVHLVAWGLQLQYIQAKNEFSNIDVEDAAYFFLRFIGIFCHKNSSYITGIPPLRAAMEILRRGAVPPAVSELFEDLIALVWMAAAAAFRRSGKGHWETSLAGLVGEVFDVQESEVMGWLVDKFFSEAQLEEMGRESTIQKLANGSKVLTNIPYHFAAAVKIQGLAHYHCIFSTEDGYIGLCPKNSKVDDLVCVLAGCRMPAVLRRQDTHYLHVGTCFVLGLMDGEAAELVANGKRRMVKFEIH</sequence>
<feature type="domain" description="Heterokaryon incompatibility" evidence="1">
    <location>
        <begin position="49"/>
        <end position="226"/>
    </location>
</feature>
<reference evidence="2 3" key="1">
    <citation type="journal article" date="2019" name="Appl. Microbiol. Biotechnol.">
        <title>Genome sequence of Isaria javanica and comparative genome analysis insights into family S53 peptidase evolution in fungal entomopathogens.</title>
        <authorList>
            <person name="Lin R."/>
            <person name="Zhang X."/>
            <person name="Xin B."/>
            <person name="Zou M."/>
            <person name="Gao Y."/>
            <person name="Qin F."/>
            <person name="Hu Q."/>
            <person name="Xie B."/>
            <person name="Cheng X."/>
        </authorList>
    </citation>
    <scope>NUCLEOTIDE SEQUENCE [LARGE SCALE GENOMIC DNA]</scope>
    <source>
        <strain evidence="2 3">IJ1G</strain>
    </source>
</reference>
<evidence type="ECO:0000313" key="2">
    <source>
        <dbReference type="EMBL" id="TQV99009.1"/>
    </source>
</evidence>
<organism evidence="2 3">
    <name type="scientific">Cordyceps javanica</name>
    <dbReference type="NCBI Taxonomy" id="43265"/>
    <lineage>
        <taxon>Eukaryota</taxon>
        <taxon>Fungi</taxon>
        <taxon>Dikarya</taxon>
        <taxon>Ascomycota</taxon>
        <taxon>Pezizomycotina</taxon>
        <taxon>Sordariomycetes</taxon>
        <taxon>Hypocreomycetidae</taxon>
        <taxon>Hypocreales</taxon>
        <taxon>Cordycipitaceae</taxon>
        <taxon>Cordyceps</taxon>
    </lineage>
</organism>
<dbReference type="EMBL" id="SPUK01000003">
    <property type="protein sequence ID" value="TQV99009.1"/>
    <property type="molecule type" value="Genomic_DNA"/>
</dbReference>
<dbReference type="InterPro" id="IPR052895">
    <property type="entry name" value="HetReg/Transcr_Mod"/>
</dbReference>
<gene>
    <name evidence="2" type="ORF">IF1G_03089</name>
</gene>
<dbReference type="AlphaFoldDB" id="A0A545VBN1"/>
<proteinExistence type="predicted"/>
<dbReference type="Pfam" id="PF26639">
    <property type="entry name" value="Het-6_barrel"/>
    <property type="match status" value="1"/>
</dbReference>
<dbReference type="STRING" id="43265.A0A545VBN1"/>
<dbReference type="OrthoDB" id="4870044at2759"/>
<evidence type="ECO:0000259" key="1">
    <source>
        <dbReference type="Pfam" id="PF06985"/>
    </source>
</evidence>
<dbReference type="InterPro" id="IPR010730">
    <property type="entry name" value="HET"/>
</dbReference>
<accession>A0A545VBN1</accession>
<dbReference type="PANTHER" id="PTHR24148:SF73">
    <property type="entry name" value="HET DOMAIN PROTEIN (AFU_ORTHOLOGUE AFUA_8G01020)"/>
    <property type="match status" value="1"/>
</dbReference>
<evidence type="ECO:0000313" key="3">
    <source>
        <dbReference type="Proteomes" id="UP000315783"/>
    </source>
</evidence>